<sequence length="223" mass="24615">MRSRQKDNEENPTPPSHILLSIGSGRRSTWSRRFATLWPSITNRCLNGWGEPCHAHMSCEDSIFWVKLTVTASRPSTSIVLDPSVRVWSVALLCNNLNGENIADYKMAGENTLPSHFVTAVKNFPPRGGMQQYRLAYAQGFQCSRCRKEKKSKLVAIKTKGGEPGAVLCNGCYGFLLSSSRGSSHTGPSKPRKDRKGGHDQQGQQQAQQSEPQGQQGQQQGQV</sequence>
<gene>
    <name evidence="2" type="ORF">QBC46DRAFT_353230</name>
</gene>
<evidence type="ECO:0000256" key="1">
    <source>
        <dbReference type="SAM" id="MobiDB-lite"/>
    </source>
</evidence>
<dbReference type="EMBL" id="MU853783">
    <property type="protein sequence ID" value="KAK3941379.1"/>
    <property type="molecule type" value="Genomic_DNA"/>
</dbReference>
<keyword evidence="3" id="KW-1185">Reference proteome</keyword>
<feature type="compositionally biased region" description="Low complexity" evidence="1">
    <location>
        <begin position="179"/>
        <end position="189"/>
    </location>
</feature>
<comment type="caution">
    <text evidence="2">The sequence shown here is derived from an EMBL/GenBank/DDBJ whole genome shotgun (WGS) entry which is preliminary data.</text>
</comment>
<feature type="compositionally biased region" description="Low complexity" evidence="1">
    <location>
        <begin position="201"/>
        <end position="223"/>
    </location>
</feature>
<proteinExistence type="predicted"/>
<accession>A0AAN6N8Z2</accession>
<dbReference type="Proteomes" id="UP001303473">
    <property type="component" value="Unassembled WGS sequence"/>
</dbReference>
<protein>
    <submittedName>
        <fullName evidence="2">Uncharacterized protein</fullName>
    </submittedName>
</protein>
<organism evidence="2 3">
    <name type="scientific">Diplogelasinospora grovesii</name>
    <dbReference type="NCBI Taxonomy" id="303347"/>
    <lineage>
        <taxon>Eukaryota</taxon>
        <taxon>Fungi</taxon>
        <taxon>Dikarya</taxon>
        <taxon>Ascomycota</taxon>
        <taxon>Pezizomycotina</taxon>
        <taxon>Sordariomycetes</taxon>
        <taxon>Sordariomycetidae</taxon>
        <taxon>Sordariales</taxon>
        <taxon>Diplogelasinosporaceae</taxon>
        <taxon>Diplogelasinospora</taxon>
    </lineage>
</organism>
<feature type="region of interest" description="Disordered" evidence="1">
    <location>
        <begin position="179"/>
        <end position="223"/>
    </location>
</feature>
<name>A0AAN6N8Z2_9PEZI</name>
<dbReference type="AlphaFoldDB" id="A0AAN6N8Z2"/>
<evidence type="ECO:0000313" key="3">
    <source>
        <dbReference type="Proteomes" id="UP001303473"/>
    </source>
</evidence>
<reference evidence="3" key="1">
    <citation type="journal article" date="2023" name="Mol. Phylogenet. Evol.">
        <title>Genome-scale phylogeny and comparative genomics of the fungal order Sordariales.</title>
        <authorList>
            <person name="Hensen N."/>
            <person name="Bonometti L."/>
            <person name="Westerberg I."/>
            <person name="Brannstrom I.O."/>
            <person name="Guillou S."/>
            <person name="Cros-Aarteil S."/>
            <person name="Calhoun S."/>
            <person name="Haridas S."/>
            <person name="Kuo A."/>
            <person name="Mondo S."/>
            <person name="Pangilinan J."/>
            <person name="Riley R."/>
            <person name="LaButti K."/>
            <person name="Andreopoulos B."/>
            <person name="Lipzen A."/>
            <person name="Chen C."/>
            <person name="Yan M."/>
            <person name="Daum C."/>
            <person name="Ng V."/>
            <person name="Clum A."/>
            <person name="Steindorff A."/>
            <person name="Ohm R.A."/>
            <person name="Martin F."/>
            <person name="Silar P."/>
            <person name="Natvig D.O."/>
            <person name="Lalanne C."/>
            <person name="Gautier V."/>
            <person name="Ament-Velasquez S.L."/>
            <person name="Kruys A."/>
            <person name="Hutchinson M.I."/>
            <person name="Powell A.J."/>
            <person name="Barry K."/>
            <person name="Miller A.N."/>
            <person name="Grigoriev I.V."/>
            <person name="Debuchy R."/>
            <person name="Gladieux P."/>
            <person name="Hiltunen Thoren M."/>
            <person name="Johannesson H."/>
        </authorList>
    </citation>
    <scope>NUCLEOTIDE SEQUENCE [LARGE SCALE GENOMIC DNA]</scope>
    <source>
        <strain evidence="3">CBS 340.73</strain>
    </source>
</reference>
<evidence type="ECO:0000313" key="2">
    <source>
        <dbReference type="EMBL" id="KAK3941379.1"/>
    </source>
</evidence>